<evidence type="ECO:0000313" key="2">
    <source>
        <dbReference type="EMBL" id="MDO7847631.1"/>
    </source>
</evidence>
<dbReference type="RefSeq" id="WP_305012309.1">
    <property type="nucleotide sequence ID" value="NZ_JAUQSX010000007.1"/>
</dbReference>
<comment type="caution">
    <text evidence="2">The sequence shown here is derived from an EMBL/GenBank/DDBJ whole genome shotgun (WGS) entry which is preliminary data.</text>
</comment>
<dbReference type="SUPFAM" id="SSF81296">
    <property type="entry name" value="E set domains"/>
    <property type="match status" value="1"/>
</dbReference>
<organism evidence="2 3">
    <name type="scientific">Hymenobacter mellowenesis</name>
    <dbReference type="NCBI Taxonomy" id="3063995"/>
    <lineage>
        <taxon>Bacteria</taxon>
        <taxon>Pseudomonadati</taxon>
        <taxon>Bacteroidota</taxon>
        <taxon>Cytophagia</taxon>
        <taxon>Cytophagales</taxon>
        <taxon>Hymenobacteraceae</taxon>
        <taxon>Hymenobacter</taxon>
    </lineage>
</organism>
<dbReference type="InterPro" id="IPR014756">
    <property type="entry name" value="Ig_E-set"/>
</dbReference>
<sequence>MPTPVITSIFPPYGPVLTPVTLTGTDLDQCVGADAGGFGVIFTLVNPTTITLTIPANYVSGGIVLYASSGPQPAFPFTLADVAPLPEQVGFTLSWQQDFQSWTGEHTHTPTAYLGRGKDLYRVQEDYLQKQSRTSYQQPDQELTLEVVANAQPLQEKAFDTLILDQQAQSPTVGLTKLPYIGFNRVSARTDFQATGDLDVVYPASYADKWAVYGDNTRVVADYKKAQHHLELPGSATVDLEQALDLPANLDQARTFKPRLNGKYCWVTLTWDLDTSPSDLKLVLNTLRLTHRAIPR</sequence>
<dbReference type="EMBL" id="JAUQSX010000007">
    <property type="protein sequence ID" value="MDO7847631.1"/>
    <property type="molecule type" value="Genomic_DNA"/>
</dbReference>
<protein>
    <submittedName>
        <fullName evidence="2">IPT/TIG domain-containing protein</fullName>
    </submittedName>
</protein>
<dbReference type="Gene3D" id="2.60.40.10">
    <property type="entry name" value="Immunoglobulins"/>
    <property type="match status" value="1"/>
</dbReference>
<accession>A0ABT9ACQ4</accession>
<dbReference type="InterPro" id="IPR013783">
    <property type="entry name" value="Ig-like_fold"/>
</dbReference>
<dbReference type="Proteomes" id="UP001167796">
    <property type="component" value="Unassembled WGS sequence"/>
</dbReference>
<gene>
    <name evidence="2" type="ORF">Q5H92_14780</name>
</gene>
<reference evidence="2" key="1">
    <citation type="submission" date="2023-07" db="EMBL/GenBank/DDBJ databases">
        <authorList>
            <person name="Kim M.K."/>
        </authorList>
    </citation>
    <scope>NUCLEOTIDE SEQUENCE</scope>
    <source>
        <strain evidence="2">M29</strain>
    </source>
</reference>
<feature type="domain" description="IPT/TIG" evidence="1">
    <location>
        <begin position="4"/>
        <end position="58"/>
    </location>
</feature>
<evidence type="ECO:0000313" key="3">
    <source>
        <dbReference type="Proteomes" id="UP001167796"/>
    </source>
</evidence>
<proteinExistence type="predicted"/>
<keyword evidence="3" id="KW-1185">Reference proteome</keyword>
<dbReference type="InterPro" id="IPR002909">
    <property type="entry name" value="IPT_dom"/>
</dbReference>
<evidence type="ECO:0000259" key="1">
    <source>
        <dbReference type="Pfam" id="PF01833"/>
    </source>
</evidence>
<name>A0ABT9ACQ4_9BACT</name>
<dbReference type="CDD" id="cd00102">
    <property type="entry name" value="IPT"/>
    <property type="match status" value="1"/>
</dbReference>
<dbReference type="Pfam" id="PF01833">
    <property type="entry name" value="TIG"/>
    <property type="match status" value="1"/>
</dbReference>